<keyword evidence="3" id="KW-1185">Reference proteome</keyword>
<feature type="region of interest" description="Disordered" evidence="1">
    <location>
        <begin position="1"/>
        <end position="81"/>
    </location>
</feature>
<organism evidence="2 3">
    <name type="scientific">Rhizobium dioscoreae</name>
    <dbReference type="NCBI Taxonomy" id="2653122"/>
    <lineage>
        <taxon>Bacteria</taxon>
        <taxon>Pseudomonadati</taxon>
        <taxon>Pseudomonadota</taxon>
        <taxon>Alphaproteobacteria</taxon>
        <taxon>Hyphomicrobiales</taxon>
        <taxon>Rhizobiaceae</taxon>
        <taxon>Rhizobium/Agrobacterium group</taxon>
        <taxon>Rhizobium</taxon>
    </lineage>
</organism>
<gene>
    <name evidence="2" type="ORF">RsS93_40760</name>
</gene>
<accession>A0ABQ0Z7V5</accession>
<reference evidence="2 3" key="1">
    <citation type="journal article" date="2020" name="Genome Biol. Evol.">
        <title>Rhizobium dioscoreae sp. nov., a plant growth-promoting bacterium isolated from yam (Dioscorea species).</title>
        <authorList>
            <person name="Ouyabe M."/>
            <person name="Tanaka N."/>
            <person name="Shiwa Y."/>
            <person name="Fujita N."/>
            <person name="Kikuno H."/>
            <person name="Babil P."/>
            <person name="Shiwachi H."/>
        </authorList>
    </citation>
    <scope>NUCLEOTIDE SEQUENCE [LARGE SCALE GENOMIC DNA]</scope>
    <source>
        <strain evidence="2 3">S-93</strain>
    </source>
</reference>
<comment type="caution">
    <text evidence="2">The sequence shown here is derived from an EMBL/GenBank/DDBJ whole genome shotgun (WGS) entry which is preliminary data.</text>
</comment>
<proteinExistence type="predicted"/>
<dbReference type="RefSeq" id="WP_095437741.1">
    <property type="nucleotide sequence ID" value="NZ_BLAJ01000004.1"/>
</dbReference>
<feature type="compositionally biased region" description="Basic and acidic residues" evidence="1">
    <location>
        <begin position="60"/>
        <end position="81"/>
    </location>
</feature>
<feature type="compositionally biased region" description="Polar residues" evidence="1">
    <location>
        <begin position="44"/>
        <end position="55"/>
    </location>
</feature>
<evidence type="ECO:0000313" key="2">
    <source>
        <dbReference type="EMBL" id="GES51462.1"/>
    </source>
</evidence>
<evidence type="ECO:0000256" key="1">
    <source>
        <dbReference type="SAM" id="MobiDB-lite"/>
    </source>
</evidence>
<evidence type="ECO:0000313" key="3">
    <source>
        <dbReference type="Proteomes" id="UP000390335"/>
    </source>
</evidence>
<dbReference type="EMBL" id="BLAJ01000004">
    <property type="protein sequence ID" value="GES51462.1"/>
    <property type="molecule type" value="Genomic_DNA"/>
</dbReference>
<name>A0ABQ0Z7V5_9HYPH</name>
<dbReference type="Proteomes" id="UP000390335">
    <property type="component" value="Unassembled WGS sequence"/>
</dbReference>
<protein>
    <submittedName>
        <fullName evidence="2">Uncharacterized protein</fullName>
    </submittedName>
</protein>
<sequence>MAKSNNPGGKKRGDPTQDAKGQYRKLLHGSQSDGVASAKPRVITGSSDATVNKTPPGSAEPEKDWDLNYDPRDMNEGKYRG</sequence>